<dbReference type="CTD" id="20212252"/>
<dbReference type="InterPro" id="IPR013087">
    <property type="entry name" value="Znf_C2H2_type"/>
</dbReference>
<dbReference type="GO" id="GO:0005634">
    <property type="term" value="C:nucleus"/>
    <property type="evidence" value="ECO:0007669"/>
    <property type="project" value="UniProtKB-SubCell"/>
</dbReference>
<protein>
    <recommendedName>
        <fullName evidence="11">C2H2-type domain-containing protein</fullName>
    </recommendedName>
</protein>
<feature type="region of interest" description="Disordered" evidence="10">
    <location>
        <begin position="81"/>
        <end position="141"/>
    </location>
</feature>
<dbReference type="PANTHER" id="PTHR23235">
    <property type="entry name" value="KRUEPPEL-LIKE TRANSCRIPTION FACTOR"/>
    <property type="match status" value="1"/>
</dbReference>
<evidence type="ECO:0000256" key="3">
    <source>
        <dbReference type="ARBA" id="ARBA00022723"/>
    </source>
</evidence>
<accession>T1FTV5</accession>
<dbReference type="PROSITE" id="PS50157">
    <property type="entry name" value="ZINC_FINGER_C2H2_2"/>
    <property type="match status" value="2"/>
</dbReference>
<reference evidence="12 14" key="2">
    <citation type="journal article" date="2013" name="Nature">
        <title>Insights into bilaterian evolution from three spiralian genomes.</title>
        <authorList>
            <person name="Simakov O."/>
            <person name="Marletaz F."/>
            <person name="Cho S.J."/>
            <person name="Edsinger-Gonzales E."/>
            <person name="Havlak P."/>
            <person name="Hellsten U."/>
            <person name="Kuo D.H."/>
            <person name="Larsson T."/>
            <person name="Lv J."/>
            <person name="Arendt D."/>
            <person name="Savage R."/>
            <person name="Osoegawa K."/>
            <person name="de Jong P."/>
            <person name="Grimwood J."/>
            <person name="Chapman J.A."/>
            <person name="Shapiro H."/>
            <person name="Aerts A."/>
            <person name="Otillar R.P."/>
            <person name="Terry A.Y."/>
            <person name="Boore J.L."/>
            <person name="Grigoriev I.V."/>
            <person name="Lindberg D.R."/>
            <person name="Seaver E.C."/>
            <person name="Weisblat D.A."/>
            <person name="Putnam N.H."/>
            <person name="Rokhsar D.S."/>
        </authorList>
    </citation>
    <scope>NUCLEOTIDE SEQUENCE</scope>
</reference>
<dbReference type="RefSeq" id="XP_009020800.1">
    <property type="nucleotide sequence ID" value="XM_009022552.1"/>
</dbReference>
<dbReference type="EnsemblMetazoa" id="HelroT192371">
    <property type="protein sequence ID" value="HelroP192371"/>
    <property type="gene ID" value="HelroG192371"/>
</dbReference>
<evidence type="ECO:0000256" key="5">
    <source>
        <dbReference type="ARBA" id="ARBA00022833"/>
    </source>
</evidence>
<feature type="region of interest" description="Disordered" evidence="10">
    <location>
        <begin position="246"/>
        <end position="270"/>
    </location>
</feature>
<dbReference type="EMBL" id="AMQM01005151">
    <property type="status" value="NOT_ANNOTATED_CDS"/>
    <property type="molecule type" value="Genomic_DNA"/>
</dbReference>
<evidence type="ECO:0000256" key="4">
    <source>
        <dbReference type="ARBA" id="ARBA00022771"/>
    </source>
</evidence>
<keyword evidence="3" id="KW-0479">Metal-binding</keyword>
<feature type="compositionally biased region" description="Basic residues" evidence="10">
    <location>
        <begin position="103"/>
        <end position="119"/>
    </location>
</feature>
<evidence type="ECO:0000256" key="7">
    <source>
        <dbReference type="ARBA" id="ARBA00023163"/>
    </source>
</evidence>
<dbReference type="GeneID" id="20212252"/>
<keyword evidence="8" id="KW-0539">Nucleus</keyword>
<evidence type="ECO:0000256" key="1">
    <source>
        <dbReference type="ARBA" id="ARBA00004123"/>
    </source>
</evidence>
<evidence type="ECO:0000256" key="8">
    <source>
        <dbReference type="ARBA" id="ARBA00023242"/>
    </source>
</evidence>
<feature type="compositionally biased region" description="Low complexity" evidence="10">
    <location>
        <begin position="246"/>
        <end position="265"/>
    </location>
</feature>
<dbReference type="GO" id="GO:0000981">
    <property type="term" value="F:DNA-binding transcription factor activity, RNA polymerase II-specific"/>
    <property type="evidence" value="ECO:0000318"/>
    <property type="project" value="GO_Central"/>
</dbReference>
<feature type="region of interest" description="Disordered" evidence="10">
    <location>
        <begin position="305"/>
        <end position="331"/>
    </location>
</feature>
<dbReference type="SMART" id="SM00355">
    <property type="entry name" value="ZnF_C2H2"/>
    <property type="match status" value="2"/>
</dbReference>
<dbReference type="PANTHER" id="PTHR23235:SF155">
    <property type="entry name" value="EARLY GROWTH RESPONSE 4-RELATED"/>
    <property type="match status" value="1"/>
</dbReference>
<dbReference type="KEGG" id="hro:HELRODRAFT_192371"/>
<comment type="subcellular location">
    <subcellularLocation>
        <location evidence="1">Nucleus</location>
    </subcellularLocation>
</comment>
<keyword evidence="7" id="KW-0804">Transcription</keyword>
<feature type="compositionally biased region" description="Low complexity" evidence="10">
    <location>
        <begin position="305"/>
        <end position="320"/>
    </location>
</feature>
<dbReference type="EMBL" id="KB096830">
    <property type="protein sequence ID" value="ESO01088.1"/>
    <property type="molecule type" value="Genomic_DNA"/>
</dbReference>
<dbReference type="PROSITE" id="PS00028">
    <property type="entry name" value="ZINC_FINGER_C2H2_1"/>
    <property type="match status" value="2"/>
</dbReference>
<reference evidence="14" key="1">
    <citation type="submission" date="2012-12" db="EMBL/GenBank/DDBJ databases">
        <authorList>
            <person name="Hellsten U."/>
            <person name="Grimwood J."/>
            <person name="Chapman J.A."/>
            <person name="Shapiro H."/>
            <person name="Aerts A."/>
            <person name="Otillar R.P."/>
            <person name="Terry A.Y."/>
            <person name="Boore J.L."/>
            <person name="Simakov O."/>
            <person name="Marletaz F."/>
            <person name="Cho S.-J."/>
            <person name="Edsinger-Gonzales E."/>
            <person name="Havlak P."/>
            <person name="Kuo D.-H."/>
            <person name="Larsson T."/>
            <person name="Lv J."/>
            <person name="Arendt D."/>
            <person name="Savage R."/>
            <person name="Osoegawa K."/>
            <person name="de Jong P."/>
            <person name="Lindberg D.R."/>
            <person name="Seaver E.C."/>
            <person name="Weisblat D.A."/>
            <person name="Putnam N.H."/>
            <person name="Grigoriev I.V."/>
            <person name="Rokhsar D.S."/>
        </authorList>
    </citation>
    <scope>NUCLEOTIDE SEQUENCE</scope>
</reference>
<feature type="compositionally biased region" description="Polar residues" evidence="10">
    <location>
        <begin position="81"/>
        <end position="100"/>
    </location>
</feature>
<dbReference type="Proteomes" id="UP000015101">
    <property type="component" value="Unassembled WGS sequence"/>
</dbReference>
<dbReference type="GO" id="GO:0008270">
    <property type="term" value="F:zinc ion binding"/>
    <property type="evidence" value="ECO:0007669"/>
    <property type="project" value="UniProtKB-KW"/>
</dbReference>
<evidence type="ECO:0000313" key="13">
    <source>
        <dbReference type="EnsemblMetazoa" id="HelroP192371"/>
    </source>
</evidence>
<reference evidence="13" key="3">
    <citation type="submission" date="2015-06" db="UniProtKB">
        <authorList>
            <consortium name="EnsemblMetazoa"/>
        </authorList>
    </citation>
    <scope>IDENTIFICATION</scope>
</reference>
<feature type="domain" description="C2H2-type" evidence="11">
    <location>
        <begin position="376"/>
        <end position="401"/>
    </location>
</feature>
<dbReference type="Pfam" id="PF00096">
    <property type="entry name" value="zf-C2H2"/>
    <property type="match status" value="1"/>
</dbReference>
<proteinExistence type="inferred from homology"/>
<dbReference type="Gene3D" id="3.30.160.60">
    <property type="entry name" value="Classic Zinc Finger"/>
    <property type="match status" value="1"/>
</dbReference>
<dbReference type="SUPFAM" id="SSF57667">
    <property type="entry name" value="beta-beta-alpha zinc fingers"/>
    <property type="match status" value="1"/>
</dbReference>
<dbReference type="HOGENOM" id="CLU_611500_0_0_1"/>
<evidence type="ECO:0000256" key="9">
    <source>
        <dbReference type="PROSITE-ProRule" id="PRU00042"/>
    </source>
</evidence>
<dbReference type="AlphaFoldDB" id="T1FTV5"/>
<dbReference type="GO" id="GO:0006357">
    <property type="term" value="P:regulation of transcription by RNA polymerase II"/>
    <property type="evidence" value="ECO:0000318"/>
    <property type="project" value="GO_Central"/>
</dbReference>
<evidence type="ECO:0000256" key="10">
    <source>
        <dbReference type="SAM" id="MobiDB-lite"/>
    </source>
</evidence>
<evidence type="ECO:0000259" key="11">
    <source>
        <dbReference type="PROSITE" id="PS50157"/>
    </source>
</evidence>
<sequence length="448" mass="51083">MKPESDKLSVLLRDTVLLLCRNGFNYKLNIKVQGLIGITLDDQEIFLVHFNELVGKAPLISNDTEKDDNEDVVVEKVTYQARPTTDTNTHQPLNNFYYNNSSGRRRHPGRSRRQAKHNRSVQPKPIEEDSSDEYIKNNLSENPDYNCKQDSYCFVDDMDSNLTTNIPQNEHFIDRQSSITTAADATLPASSSSAVIMTKPENINDVYTDVTTQSMNILESSCIVGSSDFNLDNYNSESKSDLALGNDNSIINDGNNENDSNNNNNPLFHSSQLPIKEETDEIDFNFATLTETDCIDNLTNVQMYGSNSAGNNDDNNNNESSRGRRARRSGQKLYTCEHPNCGLSFYRSYTLYRHQRLKHGQRLVPPVSQQNRDVEFRCAIDNCGQTFFRVSTLEKHEREFHGIDSLQPLMSENIFTKQYHHSSQSNENNENLLFEGVDYSMLNRQNMT</sequence>
<evidence type="ECO:0000313" key="12">
    <source>
        <dbReference type="EMBL" id="ESO01088.1"/>
    </source>
</evidence>
<comment type="similarity">
    <text evidence="2">Belongs to the krueppel C2H2-type zinc-finger protein family.</text>
</comment>
<dbReference type="GO" id="GO:0000978">
    <property type="term" value="F:RNA polymerase II cis-regulatory region sequence-specific DNA binding"/>
    <property type="evidence" value="ECO:0000318"/>
    <property type="project" value="GO_Central"/>
</dbReference>
<evidence type="ECO:0000256" key="2">
    <source>
        <dbReference type="ARBA" id="ARBA00006991"/>
    </source>
</evidence>
<keyword evidence="14" id="KW-1185">Reference proteome</keyword>
<evidence type="ECO:0000313" key="14">
    <source>
        <dbReference type="Proteomes" id="UP000015101"/>
    </source>
</evidence>
<keyword evidence="5" id="KW-0862">Zinc</keyword>
<gene>
    <name evidence="13" type="primary">20212252</name>
    <name evidence="12" type="ORF">HELRODRAFT_192371</name>
</gene>
<keyword evidence="4 9" id="KW-0863">Zinc-finger</keyword>
<evidence type="ECO:0000256" key="6">
    <source>
        <dbReference type="ARBA" id="ARBA00023015"/>
    </source>
</evidence>
<name>T1FTV5_HELRO</name>
<keyword evidence="6" id="KW-0805">Transcription regulation</keyword>
<dbReference type="InParanoid" id="T1FTV5"/>
<dbReference type="InterPro" id="IPR036236">
    <property type="entry name" value="Znf_C2H2_sf"/>
</dbReference>
<feature type="domain" description="C2H2-type" evidence="11">
    <location>
        <begin position="334"/>
        <end position="363"/>
    </location>
</feature>
<organism evidence="13 14">
    <name type="scientific">Helobdella robusta</name>
    <name type="common">Californian leech</name>
    <dbReference type="NCBI Taxonomy" id="6412"/>
    <lineage>
        <taxon>Eukaryota</taxon>
        <taxon>Metazoa</taxon>
        <taxon>Spiralia</taxon>
        <taxon>Lophotrochozoa</taxon>
        <taxon>Annelida</taxon>
        <taxon>Clitellata</taxon>
        <taxon>Hirudinea</taxon>
        <taxon>Rhynchobdellida</taxon>
        <taxon>Glossiphoniidae</taxon>
        <taxon>Helobdella</taxon>
    </lineage>
</organism>